<dbReference type="PANTHER" id="PTHR12147:SF26">
    <property type="entry name" value="PEPTIDASE M28 DOMAIN-CONTAINING PROTEIN"/>
    <property type="match status" value="1"/>
</dbReference>
<dbReference type="RefSeq" id="WP_215435761.1">
    <property type="nucleotide sequence ID" value="NZ_AP025943.1"/>
</dbReference>
<evidence type="ECO:0000256" key="2">
    <source>
        <dbReference type="SAM" id="SignalP"/>
    </source>
</evidence>
<organism evidence="3 4">
    <name type="scientific">Akkermansia biwaensis</name>
    <dbReference type="NCBI Taxonomy" id="2946555"/>
    <lineage>
        <taxon>Bacteria</taxon>
        <taxon>Pseudomonadati</taxon>
        <taxon>Verrucomicrobiota</taxon>
        <taxon>Verrucomicrobiia</taxon>
        <taxon>Verrucomicrobiales</taxon>
        <taxon>Akkermansiaceae</taxon>
        <taxon>Akkermansia</taxon>
    </lineage>
</organism>
<dbReference type="SUPFAM" id="SSF53187">
    <property type="entry name" value="Zn-dependent exopeptidases"/>
    <property type="match status" value="1"/>
</dbReference>
<reference evidence="3" key="1">
    <citation type="submission" date="2022-06" db="EMBL/GenBank/DDBJ databases">
        <title>Akkermansia biwalacus sp. nov., an anaerobic mucin-degrading bacterium isolated from human intestine.</title>
        <authorList>
            <person name="Kobayashi Y."/>
            <person name="Inoue S."/>
            <person name="Kawahara T."/>
            <person name="Kohda N."/>
        </authorList>
    </citation>
    <scope>NUCLEOTIDE SEQUENCE</scope>
    <source>
        <strain evidence="3">WON2089</strain>
    </source>
</reference>
<accession>A0ABM7ZCN4</accession>
<dbReference type="InterPro" id="IPR045175">
    <property type="entry name" value="M28_fam"/>
</dbReference>
<evidence type="ECO:0000313" key="3">
    <source>
        <dbReference type="EMBL" id="BDL42444.1"/>
    </source>
</evidence>
<name>A0ABM7ZCN4_9BACT</name>
<dbReference type="Proteomes" id="UP001062263">
    <property type="component" value="Chromosome"/>
</dbReference>
<keyword evidence="4" id="KW-1185">Reference proteome</keyword>
<feature type="signal peptide" evidence="2">
    <location>
        <begin position="1"/>
        <end position="18"/>
    </location>
</feature>
<proteinExistence type="predicted"/>
<keyword evidence="2" id="KW-0732">Signal</keyword>
<feature type="chain" id="PRO_5046412302" description="Peptidase M28 domain-containing protein" evidence="2">
    <location>
        <begin position="19"/>
        <end position="319"/>
    </location>
</feature>
<sequence>MTSPYTYAVKLSGGLLLAAVLSSCTLFPSSPGGPDTPRSLAERMERHTQVLQKTIGPRNSRQPKSMEAAAKYIENNFSDMGYAVTLQPVTSGNSKKEAAIYNIVVYKPGLFSDNQSIVVGANYDSDERFNNGSGAAVLMETARDLRDIATNHNIYFVAYANGAQSAGQSGPSGAGVHAKMLSGLIGASNILGMINLEPQKTAVPGEGEQTKEAEPQTPVLFLTTPRGQEFAAQCAAPFAKSWEQPPSTLHRKTAAINSNDRHYAVLDIPTLSCKCEYSVTDSRTKNYVQALTDMIHQVADNDVSKTDKQPDAAQKPKQP</sequence>
<dbReference type="PANTHER" id="PTHR12147">
    <property type="entry name" value="METALLOPEPTIDASE M28 FAMILY MEMBER"/>
    <property type="match status" value="1"/>
</dbReference>
<evidence type="ECO:0000256" key="1">
    <source>
        <dbReference type="SAM" id="MobiDB-lite"/>
    </source>
</evidence>
<dbReference type="EMBL" id="AP025943">
    <property type="protein sequence ID" value="BDL42444.1"/>
    <property type="molecule type" value="Genomic_DNA"/>
</dbReference>
<gene>
    <name evidence="3" type="ORF">Abiwalacus_00180</name>
</gene>
<evidence type="ECO:0008006" key="5">
    <source>
        <dbReference type="Google" id="ProtNLM"/>
    </source>
</evidence>
<dbReference type="Gene3D" id="3.40.630.10">
    <property type="entry name" value="Zn peptidases"/>
    <property type="match status" value="1"/>
</dbReference>
<protein>
    <recommendedName>
        <fullName evidence="5">Peptidase M28 domain-containing protein</fullName>
    </recommendedName>
</protein>
<evidence type="ECO:0000313" key="4">
    <source>
        <dbReference type="Proteomes" id="UP001062263"/>
    </source>
</evidence>
<feature type="region of interest" description="Disordered" evidence="1">
    <location>
        <begin position="299"/>
        <end position="319"/>
    </location>
</feature>